<dbReference type="InterPro" id="IPR033919">
    <property type="entry name" value="TSA/FSA_arc/bac"/>
</dbReference>
<dbReference type="InterPro" id="IPR018225">
    <property type="entry name" value="Transaldolase_AS"/>
</dbReference>
<dbReference type="CDD" id="cd00956">
    <property type="entry name" value="Transaldolase_FSA"/>
    <property type="match status" value="1"/>
</dbReference>
<proteinExistence type="predicted"/>
<dbReference type="InterPro" id="IPR001585">
    <property type="entry name" value="TAL/FSA"/>
</dbReference>
<evidence type="ECO:0000256" key="2">
    <source>
        <dbReference type="ARBA" id="ARBA00023270"/>
    </source>
</evidence>
<dbReference type="SUPFAM" id="SSF51569">
    <property type="entry name" value="Aldolase"/>
    <property type="match status" value="1"/>
</dbReference>
<dbReference type="GO" id="GO:0005737">
    <property type="term" value="C:cytoplasm"/>
    <property type="evidence" value="ECO:0007669"/>
    <property type="project" value="UniProtKB-SubCell"/>
</dbReference>
<keyword evidence="4" id="KW-1185">Reference proteome</keyword>
<gene>
    <name evidence="3" type="ORF">BW730_12075</name>
</gene>
<evidence type="ECO:0000256" key="1">
    <source>
        <dbReference type="ARBA" id="ARBA00004496"/>
    </source>
</evidence>
<dbReference type="KEGG" id="tes:BW730_12075"/>
<dbReference type="Gene3D" id="3.20.20.70">
    <property type="entry name" value="Aldolase class I"/>
    <property type="match status" value="1"/>
</dbReference>
<dbReference type="Proteomes" id="UP000188145">
    <property type="component" value="Chromosome"/>
</dbReference>
<dbReference type="NCBIfam" id="NF009299">
    <property type="entry name" value="PRK12656.1"/>
    <property type="match status" value="1"/>
</dbReference>
<keyword evidence="2" id="KW-0704">Schiff base</keyword>
<dbReference type="STRING" id="1332264.BW730_12075"/>
<comment type="subcellular location">
    <subcellularLocation>
        <location evidence="1">Cytoplasm</location>
    </subcellularLocation>
</comment>
<dbReference type="AlphaFoldDB" id="A0A1Q2CPS5"/>
<dbReference type="PANTHER" id="PTHR10683">
    <property type="entry name" value="TRANSALDOLASE"/>
    <property type="match status" value="1"/>
</dbReference>
<dbReference type="GO" id="GO:0005975">
    <property type="term" value="P:carbohydrate metabolic process"/>
    <property type="evidence" value="ECO:0007669"/>
    <property type="project" value="InterPro"/>
</dbReference>
<accession>A0A1Q2CPS5</accession>
<evidence type="ECO:0000313" key="4">
    <source>
        <dbReference type="Proteomes" id="UP000188145"/>
    </source>
</evidence>
<organism evidence="3 4">
    <name type="scientific">Tessaracoccus aquimaris</name>
    <dbReference type="NCBI Taxonomy" id="1332264"/>
    <lineage>
        <taxon>Bacteria</taxon>
        <taxon>Bacillati</taxon>
        <taxon>Actinomycetota</taxon>
        <taxon>Actinomycetes</taxon>
        <taxon>Propionibacteriales</taxon>
        <taxon>Propionibacteriaceae</taxon>
        <taxon>Tessaracoccus</taxon>
    </lineage>
</organism>
<name>A0A1Q2CPS5_9ACTN</name>
<protein>
    <submittedName>
        <fullName evidence="3">Fructose-bisphosphate aldolase</fullName>
    </submittedName>
</protein>
<dbReference type="Pfam" id="PF00923">
    <property type="entry name" value="TAL_FSA"/>
    <property type="match status" value="1"/>
</dbReference>
<dbReference type="GO" id="GO:0016832">
    <property type="term" value="F:aldehyde-lyase activity"/>
    <property type="evidence" value="ECO:0007669"/>
    <property type="project" value="InterPro"/>
</dbReference>
<dbReference type="PROSITE" id="PS01054">
    <property type="entry name" value="TRANSALDOLASE_1"/>
    <property type="match status" value="1"/>
</dbReference>
<reference evidence="4" key="1">
    <citation type="submission" date="2017-02" db="EMBL/GenBank/DDBJ databases">
        <title>Tessaracoccus aquaemaris sp. nov., isolated from the intestine of a Korean rockfish, Sebastes schlegelii, in a marine aquaculture pond.</title>
        <authorList>
            <person name="Tak E.J."/>
            <person name="Bae J.-W."/>
        </authorList>
    </citation>
    <scope>NUCLEOTIDE SEQUENCE [LARGE SCALE GENOMIC DNA]</scope>
    <source>
        <strain evidence="4">NSG39</strain>
    </source>
</reference>
<dbReference type="PANTHER" id="PTHR10683:SF28">
    <property type="entry name" value="TRANSALDOLASE C"/>
    <property type="match status" value="1"/>
</dbReference>
<dbReference type="InterPro" id="IPR013785">
    <property type="entry name" value="Aldolase_TIM"/>
</dbReference>
<sequence>MDILFDTANLDDIERLTPIYPVTGVTTNPSILKKEGKVDFYKHFRRIREIIGTERTLHVQVLAKDAQGMIDDAHRLLDKIDDQVYPKIPTTEAGIEAMRHLKDEGVHVTATAIYSKTQGFLAIATGVDYLAPYYNRMQALDIDTKGTLHALSGFIQRFDAPSKIMAASFKNIVQVSHALEAGADAVTLSPKLLRQALSVPDITHAVDVFIEDWESIYGTRTLPED</sequence>
<dbReference type="OrthoDB" id="9807051at2"/>
<dbReference type="EMBL" id="CP019606">
    <property type="protein sequence ID" value="AQP48121.1"/>
    <property type="molecule type" value="Genomic_DNA"/>
</dbReference>
<evidence type="ECO:0000313" key="3">
    <source>
        <dbReference type="EMBL" id="AQP48121.1"/>
    </source>
</evidence>
<dbReference type="RefSeq" id="WP_077686450.1">
    <property type="nucleotide sequence ID" value="NZ_CP019606.1"/>
</dbReference>